<feature type="compositionally biased region" description="Polar residues" evidence="1">
    <location>
        <begin position="1"/>
        <end position="13"/>
    </location>
</feature>
<accession>A0AA35Y5T5</accession>
<protein>
    <submittedName>
        <fullName evidence="2">Uncharacterized protein</fullName>
    </submittedName>
</protein>
<evidence type="ECO:0000313" key="3">
    <source>
        <dbReference type="Proteomes" id="UP001177003"/>
    </source>
</evidence>
<feature type="compositionally biased region" description="Basic residues" evidence="1">
    <location>
        <begin position="77"/>
        <end position="87"/>
    </location>
</feature>
<feature type="compositionally biased region" description="Acidic residues" evidence="1">
    <location>
        <begin position="273"/>
        <end position="282"/>
    </location>
</feature>
<evidence type="ECO:0000256" key="1">
    <source>
        <dbReference type="SAM" id="MobiDB-lite"/>
    </source>
</evidence>
<gene>
    <name evidence="2" type="ORF">LSALG_LOCUS2602</name>
</gene>
<feature type="region of interest" description="Disordered" evidence="1">
    <location>
        <begin position="1"/>
        <end position="87"/>
    </location>
</feature>
<proteinExistence type="predicted"/>
<dbReference type="EMBL" id="OX465086">
    <property type="protein sequence ID" value="CAI9261827.1"/>
    <property type="molecule type" value="Genomic_DNA"/>
</dbReference>
<dbReference type="Proteomes" id="UP001177003">
    <property type="component" value="Chromosome 0"/>
</dbReference>
<name>A0AA35Y5T5_LACSI</name>
<dbReference type="AlphaFoldDB" id="A0AA35Y5T5"/>
<reference evidence="2" key="1">
    <citation type="submission" date="2023-04" db="EMBL/GenBank/DDBJ databases">
        <authorList>
            <person name="Vijverberg K."/>
            <person name="Xiong W."/>
            <person name="Schranz E."/>
        </authorList>
    </citation>
    <scope>NUCLEOTIDE SEQUENCE</scope>
</reference>
<feature type="compositionally biased region" description="Basic residues" evidence="1">
    <location>
        <begin position="59"/>
        <end position="69"/>
    </location>
</feature>
<feature type="region of interest" description="Disordered" evidence="1">
    <location>
        <begin position="216"/>
        <end position="290"/>
    </location>
</feature>
<evidence type="ECO:0000313" key="2">
    <source>
        <dbReference type="EMBL" id="CAI9261827.1"/>
    </source>
</evidence>
<organism evidence="2 3">
    <name type="scientific">Lactuca saligna</name>
    <name type="common">Willowleaf lettuce</name>
    <dbReference type="NCBI Taxonomy" id="75948"/>
    <lineage>
        <taxon>Eukaryota</taxon>
        <taxon>Viridiplantae</taxon>
        <taxon>Streptophyta</taxon>
        <taxon>Embryophyta</taxon>
        <taxon>Tracheophyta</taxon>
        <taxon>Spermatophyta</taxon>
        <taxon>Magnoliopsida</taxon>
        <taxon>eudicotyledons</taxon>
        <taxon>Gunneridae</taxon>
        <taxon>Pentapetalae</taxon>
        <taxon>asterids</taxon>
        <taxon>campanulids</taxon>
        <taxon>Asterales</taxon>
        <taxon>Asteraceae</taxon>
        <taxon>Cichorioideae</taxon>
        <taxon>Cichorieae</taxon>
        <taxon>Lactucinae</taxon>
        <taxon>Lactuca</taxon>
    </lineage>
</organism>
<feature type="compositionally biased region" description="Basic and acidic residues" evidence="1">
    <location>
        <begin position="33"/>
        <end position="51"/>
    </location>
</feature>
<feature type="compositionally biased region" description="Basic and acidic residues" evidence="1">
    <location>
        <begin position="220"/>
        <end position="240"/>
    </location>
</feature>
<keyword evidence="3" id="KW-1185">Reference proteome</keyword>
<sequence length="290" mass="32130">MLAPLSASTNILQQYRKHPSSGPRELTPAMVRSIDEADKTAKRGKKAETQKEAQVSKPTKAKTPLKRKSDRAVRSPPKPKKLKKPARRLMVLSLSDSDSEYVPPQHKIATPATLVLSHPPSPPRVTIPVSIPPIFPIPTTQPFTTISIPTPIFTDTTTTIIARQAIEAANASLQANVNDRLTQLEAELAVENLIMDELDKHTSQLKMQNLKLRTATTELNDLKSEKEPKLGGEKQTREKPTQPPTEPKPSSKPKGNEASVSHKWKKKKKIGEDDTDDEDDVYAENPKNPF</sequence>